<name>A0ACC1Q2Q5_9APHY</name>
<protein>
    <submittedName>
        <fullName evidence="1">Uncharacterized protein</fullName>
    </submittedName>
</protein>
<evidence type="ECO:0000313" key="2">
    <source>
        <dbReference type="Proteomes" id="UP001144978"/>
    </source>
</evidence>
<dbReference type="EMBL" id="JANSHE010000799">
    <property type="protein sequence ID" value="KAJ3006968.1"/>
    <property type="molecule type" value="Genomic_DNA"/>
</dbReference>
<accession>A0ACC1Q2Q5</accession>
<reference evidence="1" key="1">
    <citation type="submission" date="2022-08" db="EMBL/GenBank/DDBJ databases">
        <title>Genome Sequence of Pycnoporus sanguineus.</title>
        <authorList>
            <person name="Buettner E."/>
        </authorList>
    </citation>
    <scope>NUCLEOTIDE SEQUENCE</scope>
    <source>
        <strain evidence="1">CG-C14</strain>
    </source>
</reference>
<sequence>MRLWGLLEDPRNRKLYRSITDASPDLQASTTIPTEPPLSRGHTYALLAEFEYDIHAPLSVQTFQVNPKLVSSSIYFGLVVAGDW</sequence>
<dbReference type="Proteomes" id="UP001144978">
    <property type="component" value="Unassembled WGS sequence"/>
</dbReference>
<gene>
    <name evidence="1" type="ORF">NUW54_g3732</name>
</gene>
<proteinExistence type="predicted"/>
<evidence type="ECO:0000313" key="1">
    <source>
        <dbReference type="EMBL" id="KAJ3006968.1"/>
    </source>
</evidence>
<keyword evidence="2" id="KW-1185">Reference proteome</keyword>
<organism evidence="1 2">
    <name type="scientific">Trametes sanguinea</name>
    <dbReference type="NCBI Taxonomy" id="158606"/>
    <lineage>
        <taxon>Eukaryota</taxon>
        <taxon>Fungi</taxon>
        <taxon>Dikarya</taxon>
        <taxon>Basidiomycota</taxon>
        <taxon>Agaricomycotina</taxon>
        <taxon>Agaricomycetes</taxon>
        <taxon>Polyporales</taxon>
        <taxon>Polyporaceae</taxon>
        <taxon>Trametes</taxon>
    </lineage>
</organism>
<comment type="caution">
    <text evidence="1">The sequence shown here is derived from an EMBL/GenBank/DDBJ whole genome shotgun (WGS) entry which is preliminary data.</text>
</comment>